<evidence type="ECO:0008006" key="3">
    <source>
        <dbReference type="Google" id="ProtNLM"/>
    </source>
</evidence>
<accession>A0A2T0KP62</accession>
<organism evidence="1 2">
    <name type="scientific">Actinoplanes italicus</name>
    <dbReference type="NCBI Taxonomy" id="113567"/>
    <lineage>
        <taxon>Bacteria</taxon>
        <taxon>Bacillati</taxon>
        <taxon>Actinomycetota</taxon>
        <taxon>Actinomycetes</taxon>
        <taxon>Micromonosporales</taxon>
        <taxon>Micromonosporaceae</taxon>
        <taxon>Actinoplanes</taxon>
    </lineage>
</organism>
<comment type="caution">
    <text evidence="1">The sequence shown here is derived from an EMBL/GenBank/DDBJ whole genome shotgun (WGS) entry which is preliminary data.</text>
</comment>
<protein>
    <recommendedName>
        <fullName evidence="3">PPE family protein</fullName>
    </recommendedName>
</protein>
<reference evidence="1 2" key="1">
    <citation type="submission" date="2018-03" db="EMBL/GenBank/DDBJ databases">
        <title>Genomic Encyclopedia of Archaeal and Bacterial Type Strains, Phase II (KMG-II): from individual species to whole genera.</title>
        <authorList>
            <person name="Goeker M."/>
        </authorList>
    </citation>
    <scope>NUCLEOTIDE SEQUENCE [LARGE SCALE GENOMIC DNA]</scope>
    <source>
        <strain evidence="1 2">DSM 43146</strain>
    </source>
</reference>
<name>A0A2T0KP62_9ACTN</name>
<sequence>MISEAWAEIAIAGDVGGIADGVRGREWIDGALADAAGALDGLSLTADPLGDLGRLGVDWLIEHVRPLSEPLDWLAGDPAGIAAHAWSLRDVAGRLSAEAEELARAVGAEVPGWNGVAEEAYRAWIARRTGELRTLGVAAGTSASITEEGGGLAGAVRLMIRDAVETVVGRLITSAAELVATGGVGAPAVVVRVATLCAFWAARISRWLKALISSLRQLLARSERLAGLLQARRRNDVVHR</sequence>
<dbReference type="AlphaFoldDB" id="A0A2T0KP62"/>
<evidence type="ECO:0000313" key="2">
    <source>
        <dbReference type="Proteomes" id="UP000239415"/>
    </source>
</evidence>
<proteinExistence type="predicted"/>
<dbReference type="Proteomes" id="UP000239415">
    <property type="component" value="Unassembled WGS sequence"/>
</dbReference>
<keyword evidence="2" id="KW-1185">Reference proteome</keyword>
<dbReference type="SUPFAM" id="SSF140453">
    <property type="entry name" value="EsxAB dimer-like"/>
    <property type="match status" value="1"/>
</dbReference>
<dbReference type="RefSeq" id="WP_106315253.1">
    <property type="nucleotide sequence ID" value="NZ_BOMO01000024.1"/>
</dbReference>
<evidence type="ECO:0000313" key="1">
    <source>
        <dbReference type="EMBL" id="PRX25518.1"/>
    </source>
</evidence>
<dbReference type="InterPro" id="IPR036689">
    <property type="entry name" value="ESAT-6-like_sf"/>
</dbReference>
<dbReference type="EMBL" id="PVMZ01000001">
    <property type="protein sequence ID" value="PRX25518.1"/>
    <property type="molecule type" value="Genomic_DNA"/>
</dbReference>
<dbReference type="OrthoDB" id="5069709at2"/>
<gene>
    <name evidence="1" type="ORF">CLV67_101235</name>
</gene>